<comment type="caution">
    <text evidence="3">The sequence shown here is derived from an EMBL/GenBank/DDBJ whole genome shotgun (WGS) entry which is preliminary data.</text>
</comment>
<evidence type="ECO:0000256" key="1">
    <source>
        <dbReference type="SAM" id="MobiDB-lite"/>
    </source>
</evidence>
<sequence>MGSLKMSGICKIQQTQDHLHSPTFKDFLSTSLTMGTHNQAKDPFQYSTVETHPALKSQVQKQCSLHSPVSDKDMTTKQAVNGKERSKNKVSFLDGNKGKGEGAAEDRKMQCFYNHGMKMFPNGEKDGRVVGEIAFQLDRRILALVFPGTTRLYGYTVSNIPEKIQQRSRNPVPGSVAQQTSKDMTQRYCALMSQLERYGYNWEIHPAFCEFIINTYGILKQRPQEQPQVAYNDPVALRKVAIDTVPAKFLRDSMLILNCLCELSRRDGKPLFTW</sequence>
<feature type="domain" description="Speriolin C-terminal" evidence="2">
    <location>
        <begin position="129"/>
        <end position="274"/>
    </location>
</feature>
<accession>A0AAD8G565</accession>
<evidence type="ECO:0000313" key="3">
    <source>
        <dbReference type="EMBL" id="KAK1165451.1"/>
    </source>
</evidence>
<keyword evidence="4" id="KW-1185">Reference proteome</keyword>
<dbReference type="PANTHER" id="PTHR22192">
    <property type="entry name" value="SPERIOLIN"/>
    <property type="match status" value="1"/>
</dbReference>
<dbReference type="AlphaFoldDB" id="A0AAD8G565"/>
<organism evidence="3 4">
    <name type="scientific">Acipenser oxyrinchus oxyrinchus</name>
    <dbReference type="NCBI Taxonomy" id="40147"/>
    <lineage>
        <taxon>Eukaryota</taxon>
        <taxon>Metazoa</taxon>
        <taxon>Chordata</taxon>
        <taxon>Craniata</taxon>
        <taxon>Vertebrata</taxon>
        <taxon>Euteleostomi</taxon>
        <taxon>Actinopterygii</taxon>
        <taxon>Chondrostei</taxon>
        <taxon>Acipenseriformes</taxon>
        <taxon>Acipenseridae</taxon>
        <taxon>Acipenser</taxon>
    </lineage>
</organism>
<dbReference type="Proteomes" id="UP001230051">
    <property type="component" value="Unassembled WGS sequence"/>
</dbReference>
<name>A0AAD8G565_ACIOX</name>
<protein>
    <submittedName>
        <fullName evidence="3">Speriolin-like protein</fullName>
    </submittedName>
</protein>
<dbReference type="InterPro" id="IPR029384">
    <property type="entry name" value="Speriolin_C"/>
</dbReference>
<proteinExistence type="predicted"/>
<dbReference type="Pfam" id="PF15059">
    <property type="entry name" value="Speriolin_C"/>
    <property type="match status" value="1"/>
</dbReference>
<reference evidence="3" key="1">
    <citation type="submission" date="2022-02" db="EMBL/GenBank/DDBJ databases">
        <title>Atlantic sturgeon de novo genome assembly.</title>
        <authorList>
            <person name="Stock M."/>
            <person name="Klopp C."/>
            <person name="Guiguen Y."/>
            <person name="Cabau C."/>
            <person name="Parinello H."/>
            <person name="Santidrian Yebra-Pimentel E."/>
            <person name="Kuhl H."/>
            <person name="Dirks R.P."/>
            <person name="Guessner J."/>
            <person name="Wuertz S."/>
            <person name="Du K."/>
            <person name="Schartl M."/>
        </authorList>
    </citation>
    <scope>NUCLEOTIDE SEQUENCE</scope>
    <source>
        <strain evidence="3">STURGEONOMICS-FGT-2020</strain>
        <tissue evidence="3">Whole blood</tissue>
    </source>
</reference>
<evidence type="ECO:0000313" key="4">
    <source>
        <dbReference type="Proteomes" id="UP001230051"/>
    </source>
</evidence>
<dbReference type="GO" id="GO:0005813">
    <property type="term" value="C:centrosome"/>
    <property type="evidence" value="ECO:0007669"/>
    <property type="project" value="TreeGrafter"/>
</dbReference>
<gene>
    <name evidence="3" type="primary">Spatc1l</name>
    <name evidence="3" type="ORF">AOXY_G13990</name>
</gene>
<evidence type="ECO:0000259" key="2">
    <source>
        <dbReference type="Pfam" id="PF15059"/>
    </source>
</evidence>
<dbReference type="EMBL" id="JAGXEW010000012">
    <property type="protein sequence ID" value="KAK1165451.1"/>
    <property type="molecule type" value="Genomic_DNA"/>
</dbReference>
<feature type="region of interest" description="Disordered" evidence="1">
    <location>
        <begin position="62"/>
        <end position="102"/>
    </location>
</feature>
<dbReference type="PANTHER" id="PTHR22192:SF17">
    <property type="entry name" value="SPERIOLIN-LIKE PROTEIN"/>
    <property type="match status" value="1"/>
</dbReference>
<dbReference type="InterPro" id="IPR026715">
    <property type="entry name" value="SPATC1"/>
</dbReference>